<evidence type="ECO:0000313" key="2">
    <source>
        <dbReference type="EMBL" id="CAB5029104.1"/>
    </source>
</evidence>
<gene>
    <name evidence="2" type="ORF">UFOPK4098_01373</name>
    <name evidence="3" type="ORF">UFOPK4347_01166</name>
</gene>
<dbReference type="PANTHER" id="PTHR48207">
    <property type="entry name" value="SUCCINATE--HYDROXYMETHYLGLUTARATE COA-TRANSFERASE"/>
    <property type="match status" value="1"/>
</dbReference>
<dbReference type="Gene3D" id="3.40.50.10540">
    <property type="entry name" value="Crotonobetainyl-coa:carnitine coa-transferase, domain 1"/>
    <property type="match status" value="1"/>
</dbReference>
<organism evidence="3">
    <name type="scientific">freshwater metagenome</name>
    <dbReference type="NCBI Taxonomy" id="449393"/>
    <lineage>
        <taxon>unclassified sequences</taxon>
        <taxon>metagenomes</taxon>
        <taxon>ecological metagenomes</taxon>
    </lineage>
</organism>
<dbReference type="InterPro" id="IPR044855">
    <property type="entry name" value="CoA-Trfase_III_dom3_sf"/>
</dbReference>
<dbReference type="InterPro" id="IPR003673">
    <property type="entry name" value="CoA-Trfase_fam_III"/>
</dbReference>
<dbReference type="AlphaFoldDB" id="A0A6J7UK18"/>
<reference evidence="3" key="1">
    <citation type="submission" date="2020-05" db="EMBL/GenBank/DDBJ databases">
        <authorList>
            <person name="Chiriac C."/>
            <person name="Salcher M."/>
            <person name="Ghai R."/>
            <person name="Kavagutti S V."/>
        </authorList>
    </citation>
    <scope>NUCLEOTIDE SEQUENCE</scope>
</reference>
<name>A0A6J7UK18_9ZZZZ</name>
<dbReference type="GO" id="GO:0008410">
    <property type="term" value="F:CoA-transferase activity"/>
    <property type="evidence" value="ECO:0007669"/>
    <property type="project" value="TreeGrafter"/>
</dbReference>
<dbReference type="EMBL" id="CAFBQU010000031">
    <property type="protein sequence ID" value="CAB5066359.1"/>
    <property type="molecule type" value="Genomic_DNA"/>
</dbReference>
<accession>A0A6J7UK18</accession>
<dbReference type="Pfam" id="PF02515">
    <property type="entry name" value="CoA_transf_3"/>
    <property type="match status" value="1"/>
</dbReference>
<protein>
    <submittedName>
        <fullName evidence="3">Unannotated protein</fullName>
    </submittedName>
</protein>
<dbReference type="Gene3D" id="3.30.1540.10">
    <property type="entry name" value="formyl-coa transferase, domain 3"/>
    <property type="match status" value="1"/>
</dbReference>
<sequence length="395" mass="42215">MTTNKGPLAGIKVVDMSVMISGPLTAMMLADYGADVIKVESPGLGDLMRFLGTSKGGMTGLFSLNNRGKRAITLNVKQAEGLDVLKKLIAEADVFIQNFRPGAMDRLGLGYDDVKKFNPNLIYVSVSGYGPTGPNSHRRVYDNVIQAASGMASVQTDPATGAPSMLRNLVCDKVTSYTAMQSITSALFARERGIAQGQHLTVAMLDSAVAFLWPDGGMDAALLDDDVTRMPTLGSNYSVTTLSDGYCAGSAVSDAEFRGWCAALGHESIADDPRFTSAKNRGLNMEALVSTMAKYALEANLDDFLRVAEENDVPASRVNTIADLPSDPQIVHNEVFVERAHHTAGNMREVRPAVVFSDTKLRVSRPAPMVGEHSDEIVSELGLDAAHLRSIGAIS</sequence>
<dbReference type="InterPro" id="IPR050483">
    <property type="entry name" value="CoA-transferase_III_domain"/>
</dbReference>
<dbReference type="EMBL" id="CAFBPN010000107">
    <property type="protein sequence ID" value="CAB5029104.1"/>
    <property type="molecule type" value="Genomic_DNA"/>
</dbReference>
<dbReference type="SUPFAM" id="SSF89796">
    <property type="entry name" value="CoA-transferase family III (CaiB/BaiF)"/>
    <property type="match status" value="1"/>
</dbReference>
<dbReference type="InterPro" id="IPR023606">
    <property type="entry name" value="CoA-Trfase_III_dom_1_sf"/>
</dbReference>
<keyword evidence="1" id="KW-0808">Transferase</keyword>
<evidence type="ECO:0000313" key="3">
    <source>
        <dbReference type="EMBL" id="CAB5066359.1"/>
    </source>
</evidence>
<dbReference type="PANTHER" id="PTHR48207:SF4">
    <property type="entry name" value="BLL6097 PROTEIN"/>
    <property type="match status" value="1"/>
</dbReference>
<evidence type="ECO:0000256" key="1">
    <source>
        <dbReference type="ARBA" id="ARBA00022679"/>
    </source>
</evidence>
<proteinExistence type="predicted"/>